<dbReference type="Gene3D" id="3.10.170.20">
    <property type="match status" value="1"/>
</dbReference>
<feature type="chain" id="PRO_5041515374" description="Leishmanolysin-like peptidase" evidence="10">
    <location>
        <begin position="20"/>
        <end position="510"/>
    </location>
</feature>
<dbReference type="EC" id="3.4.24.-" evidence="10"/>
<keyword evidence="6 9" id="KW-0482">Metalloprotease</keyword>
<dbReference type="WBParaSite" id="TREG1_97470.1">
    <property type="protein sequence ID" value="TREG1_97470.1"/>
    <property type="gene ID" value="TREG1_97470"/>
</dbReference>
<evidence type="ECO:0000256" key="8">
    <source>
        <dbReference type="PIRSR" id="PIRSR601577-1"/>
    </source>
</evidence>
<feature type="signal peptide" evidence="10">
    <location>
        <begin position="1"/>
        <end position="19"/>
    </location>
</feature>
<dbReference type="SUPFAM" id="SSF55486">
    <property type="entry name" value="Metalloproteases ('zincins'), catalytic domain"/>
    <property type="match status" value="1"/>
</dbReference>
<evidence type="ECO:0000313" key="11">
    <source>
        <dbReference type="Proteomes" id="UP000050795"/>
    </source>
</evidence>
<evidence type="ECO:0000256" key="1">
    <source>
        <dbReference type="ARBA" id="ARBA00005860"/>
    </source>
</evidence>
<feature type="binding site" evidence="9">
    <location>
        <position position="316"/>
    </location>
    <ligand>
        <name>Zn(2+)</name>
        <dbReference type="ChEBI" id="CHEBI:29105"/>
        <note>catalytic</note>
    </ligand>
</feature>
<feature type="binding site" evidence="9">
    <location>
        <position position="211"/>
    </location>
    <ligand>
        <name>Zn(2+)</name>
        <dbReference type="ChEBI" id="CHEBI:29105"/>
        <note>catalytic</note>
    </ligand>
</feature>
<keyword evidence="11" id="KW-1185">Reference proteome</keyword>
<dbReference type="Pfam" id="PF01457">
    <property type="entry name" value="Peptidase_M8"/>
    <property type="match status" value="1"/>
</dbReference>
<dbReference type="Proteomes" id="UP000050795">
    <property type="component" value="Unassembled WGS sequence"/>
</dbReference>
<dbReference type="GO" id="GO:0007155">
    <property type="term" value="P:cell adhesion"/>
    <property type="evidence" value="ECO:0007669"/>
    <property type="project" value="InterPro"/>
</dbReference>
<sequence>MNLIAVFIVLLAVSNIVKCEFTCRIPKSIPLQYTIGGQPVLCNLYGWFQPITGSSKTQDTSRGCNKILGESIDSQNPGDEKQLVKRYCNDNFYYTVSGNNSLYCVNSNCNSKAMCGSLEIPDQYAAECYEQRNNLLHRLYTNGSGIPGNGYVLIADADEGDLCTGSTAAYAASCHMDPRTDRPNVGYVNLCPSQIDLTYPGGKAFPGIMIHEIGHALGFTSSSFPFMRDSYGKPRTPRDRHNKPIYTDEYGDYIPSDSTIRKIRRRWISAAGNYTKTIGSFVTPKILAAARKYFNCHTLDGVDLEHYNIIGSIGSHWATKVLGTEVMAPRIMIDYAVSEITLAFFEDSGWYKVNYNAAMNMQYGKNLGCDFATKSCYEYADIQKKKGQKFLPFCDNKRQATCRDAYSYGVCSIWTYPDGVPAEDQFFKNPPYTSSYSARYFGGDDPHRDFCPTQTYVSSLGSDYQATSFCTHTENIDRSIFRQNFFQDNNGGCDPGRLMNKLQVWLQLHL</sequence>
<evidence type="ECO:0000256" key="7">
    <source>
        <dbReference type="ARBA" id="ARBA00039717"/>
    </source>
</evidence>
<keyword evidence="2 10" id="KW-0645">Protease</keyword>
<dbReference type="AlphaFoldDB" id="A0AA85KPL1"/>
<dbReference type="InterPro" id="IPR001577">
    <property type="entry name" value="Peptidase_M8"/>
</dbReference>
<reference evidence="11" key="1">
    <citation type="submission" date="2022-06" db="EMBL/GenBank/DDBJ databases">
        <authorList>
            <person name="Berger JAMES D."/>
            <person name="Berger JAMES D."/>
        </authorList>
    </citation>
    <scope>NUCLEOTIDE SEQUENCE [LARGE SCALE GENOMIC DNA]</scope>
</reference>
<keyword evidence="3 9" id="KW-0479">Metal-binding</keyword>
<keyword evidence="4 10" id="KW-0378">Hydrolase</keyword>
<accession>A0AA85KPL1</accession>
<name>A0AA85KPL1_TRIRE</name>
<keyword evidence="5 9" id="KW-0862">Zinc</keyword>
<dbReference type="GO" id="GO:0005737">
    <property type="term" value="C:cytoplasm"/>
    <property type="evidence" value="ECO:0007669"/>
    <property type="project" value="TreeGrafter"/>
</dbReference>
<dbReference type="Gene3D" id="3.90.132.10">
    <property type="entry name" value="Leishmanolysin , domain 2"/>
    <property type="match status" value="1"/>
</dbReference>
<dbReference type="FunFam" id="3.90.132.10:FF:000001">
    <property type="entry name" value="leishmanolysin-like peptidase isoform X2"/>
    <property type="match status" value="1"/>
</dbReference>
<feature type="binding site" evidence="9">
    <location>
        <position position="215"/>
    </location>
    <ligand>
        <name>Zn(2+)</name>
        <dbReference type="ChEBI" id="CHEBI:29105"/>
        <note>catalytic</note>
    </ligand>
</feature>
<evidence type="ECO:0000256" key="9">
    <source>
        <dbReference type="PIRSR" id="PIRSR601577-2"/>
    </source>
</evidence>
<protein>
    <recommendedName>
        <fullName evidence="7 10">Leishmanolysin-like peptidase</fullName>
        <ecNumber evidence="10">3.4.24.-</ecNumber>
    </recommendedName>
</protein>
<organism evidence="11 12">
    <name type="scientific">Trichobilharzia regenti</name>
    <name type="common">Nasal bird schistosome</name>
    <dbReference type="NCBI Taxonomy" id="157069"/>
    <lineage>
        <taxon>Eukaryota</taxon>
        <taxon>Metazoa</taxon>
        <taxon>Spiralia</taxon>
        <taxon>Lophotrochozoa</taxon>
        <taxon>Platyhelminthes</taxon>
        <taxon>Trematoda</taxon>
        <taxon>Digenea</taxon>
        <taxon>Strigeidida</taxon>
        <taxon>Schistosomatoidea</taxon>
        <taxon>Schistosomatidae</taxon>
        <taxon>Trichobilharzia</taxon>
    </lineage>
</organism>
<evidence type="ECO:0000313" key="12">
    <source>
        <dbReference type="WBParaSite" id="TREG1_97470.1"/>
    </source>
</evidence>
<evidence type="ECO:0000256" key="6">
    <source>
        <dbReference type="ARBA" id="ARBA00023049"/>
    </source>
</evidence>
<comment type="cofactor">
    <cofactor evidence="9 10">
        <name>Zn(2+)</name>
        <dbReference type="ChEBI" id="CHEBI:29105"/>
    </cofactor>
    <text evidence="9 10">Binds 1 zinc ion per subunit.</text>
</comment>
<keyword evidence="10" id="KW-0732">Signal</keyword>
<evidence type="ECO:0000256" key="5">
    <source>
        <dbReference type="ARBA" id="ARBA00022833"/>
    </source>
</evidence>
<evidence type="ECO:0000256" key="4">
    <source>
        <dbReference type="ARBA" id="ARBA00022801"/>
    </source>
</evidence>
<evidence type="ECO:0000256" key="10">
    <source>
        <dbReference type="RuleBase" id="RU366077"/>
    </source>
</evidence>
<dbReference type="GO" id="GO:0016020">
    <property type="term" value="C:membrane"/>
    <property type="evidence" value="ECO:0007669"/>
    <property type="project" value="InterPro"/>
</dbReference>
<comment type="similarity">
    <text evidence="1 10">Belongs to the peptidase M8 family.</text>
</comment>
<evidence type="ECO:0000256" key="2">
    <source>
        <dbReference type="ARBA" id="ARBA00022670"/>
    </source>
</evidence>
<dbReference type="GO" id="GO:0046872">
    <property type="term" value="F:metal ion binding"/>
    <property type="evidence" value="ECO:0007669"/>
    <property type="project" value="UniProtKB-KW"/>
</dbReference>
<dbReference type="GO" id="GO:0006508">
    <property type="term" value="P:proteolysis"/>
    <property type="evidence" value="ECO:0007669"/>
    <property type="project" value="UniProtKB-KW"/>
</dbReference>
<feature type="active site" evidence="8">
    <location>
        <position position="212"/>
    </location>
</feature>
<reference evidence="12" key="2">
    <citation type="submission" date="2023-11" db="UniProtKB">
        <authorList>
            <consortium name="WormBaseParasite"/>
        </authorList>
    </citation>
    <scope>IDENTIFICATION</scope>
</reference>
<evidence type="ECO:0000256" key="3">
    <source>
        <dbReference type="ARBA" id="ARBA00022723"/>
    </source>
</evidence>
<proteinExistence type="inferred from homology"/>
<dbReference type="PANTHER" id="PTHR10942">
    <property type="entry name" value="LEISHMANOLYSIN-LIKE PEPTIDASE"/>
    <property type="match status" value="1"/>
</dbReference>
<dbReference type="PANTHER" id="PTHR10942:SF0">
    <property type="entry name" value="LEISHMANOLYSIN-LIKE PEPTIDASE"/>
    <property type="match status" value="1"/>
</dbReference>
<dbReference type="GO" id="GO:0004222">
    <property type="term" value="F:metalloendopeptidase activity"/>
    <property type="evidence" value="ECO:0007669"/>
    <property type="project" value="UniProtKB-UniRule"/>
</dbReference>